<gene>
    <name evidence="1" type="ORF">R7226_22190</name>
</gene>
<dbReference type="SUPFAM" id="SSF142906">
    <property type="entry name" value="YjbR-like"/>
    <property type="match status" value="1"/>
</dbReference>
<proteinExistence type="predicted"/>
<dbReference type="RefSeq" id="WP_318599522.1">
    <property type="nucleotide sequence ID" value="NZ_JAWSTH010000074.1"/>
</dbReference>
<sequence>MVSEDDARAFALDFPDTVEQAHMGKPDFRVRGRVFATFPRPGRMGLRLDPAEQAAVLATEPATFEAAAGAWGRQGWTLVALDQVDREELRELVIGAWRHRAPKRLLAVYDAT</sequence>
<dbReference type="InterPro" id="IPR038056">
    <property type="entry name" value="YjbR-like_sf"/>
</dbReference>
<dbReference type="EMBL" id="JAWSTH010000074">
    <property type="protein sequence ID" value="MDW5597074.1"/>
    <property type="molecule type" value="Genomic_DNA"/>
</dbReference>
<evidence type="ECO:0000313" key="2">
    <source>
        <dbReference type="Proteomes" id="UP001284601"/>
    </source>
</evidence>
<organism evidence="1 2">
    <name type="scientific">Conexibacter stalactiti</name>
    <dbReference type="NCBI Taxonomy" id="1940611"/>
    <lineage>
        <taxon>Bacteria</taxon>
        <taxon>Bacillati</taxon>
        <taxon>Actinomycetota</taxon>
        <taxon>Thermoleophilia</taxon>
        <taxon>Solirubrobacterales</taxon>
        <taxon>Conexibacteraceae</taxon>
        <taxon>Conexibacter</taxon>
    </lineage>
</organism>
<name>A0ABU4HW60_9ACTN</name>
<comment type="caution">
    <text evidence="1">The sequence shown here is derived from an EMBL/GenBank/DDBJ whole genome shotgun (WGS) entry which is preliminary data.</text>
</comment>
<keyword evidence="1" id="KW-0238">DNA-binding</keyword>
<dbReference type="InterPro" id="IPR058532">
    <property type="entry name" value="YjbR/MT2646/Rv2570-like"/>
</dbReference>
<accession>A0ABU4HW60</accession>
<dbReference type="Gene3D" id="3.90.1150.30">
    <property type="match status" value="1"/>
</dbReference>
<dbReference type="Pfam" id="PF04237">
    <property type="entry name" value="YjbR"/>
    <property type="match status" value="1"/>
</dbReference>
<keyword evidence="2" id="KW-1185">Reference proteome</keyword>
<evidence type="ECO:0000313" key="1">
    <source>
        <dbReference type="EMBL" id="MDW5597074.1"/>
    </source>
</evidence>
<protein>
    <submittedName>
        <fullName evidence="1">MmcQ/YjbR family DNA-binding protein</fullName>
    </submittedName>
</protein>
<dbReference type="GO" id="GO:0003677">
    <property type="term" value="F:DNA binding"/>
    <property type="evidence" value="ECO:0007669"/>
    <property type="project" value="UniProtKB-KW"/>
</dbReference>
<reference evidence="2" key="1">
    <citation type="submission" date="2023-07" db="EMBL/GenBank/DDBJ databases">
        <title>Conexibacter stalactiti sp. nov., isolated from stalactites in a lava cave and emended description of the genus Conexibacter.</title>
        <authorList>
            <person name="Lee S.D."/>
        </authorList>
    </citation>
    <scope>NUCLEOTIDE SEQUENCE [LARGE SCALE GENOMIC DNA]</scope>
    <source>
        <strain evidence="2">KCTC 39840</strain>
    </source>
</reference>
<dbReference type="Proteomes" id="UP001284601">
    <property type="component" value="Unassembled WGS sequence"/>
</dbReference>